<dbReference type="InterPro" id="IPR005312">
    <property type="entry name" value="DUF1759"/>
</dbReference>
<reference evidence="3 4" key="1">
    <citation type="submission" date="2024-06" db="EMBL/GenBank/DDBJ databases">
        <title>A chromosome-level genome assembly of beet webworm, Loxostege sticticalis.</title>
        <authorList>
            <person name="Zhang Y."/>
        </authorList>
    </citation>
    <scope>NUCLEOTIDE SEQUENCE [LARGE SCALE GENOMIC DNA]</scope>
    <source>
        <strain evidence="3">AQ028</strain>
        <tissue evidence="3">Male pupae</tissue>
    </source>
</reference>
<dbReference type="InterPro" id="IPR012337">
    <property type="entry name" value="RNaseH-like_sf"/>
</dbReference>
<gene>
    <name evidence="3" type="ORF">ABMA28_012824</name>
</gene>
<feature type="region of interest" description="Disordered" evidence="1">
    <location>
        <begin position="70"/>
        <end position="91"/>
    </location>
</feature>
<dbReference type="EMBL" id="JBEDNZ010000031">
    <property type="protein sequence ID" value="KAL0808338.1"/>
    <property type="molecule type" value="Genomic_DNA"/>
</dbReference>
<dbReference type="Pfam" id="PF05380">
    <property type="entry name" value="Peptidase_A17"/>
    <property type="match status" value="1"/>
</dbReference>
<evidence type="ECO:0000259" key="2">
    <source>
        <dbReference type="PROSITE" id="PS50994"/>
    </source>
</evidence>
<dbReference type="GO" id="GO:0071897">
    <property type="term" value="P:DNA biosynthetic process"/>
    <property type="evidence" value="ECO:0007669"/>
    <property type="project" value="UniProtKB-ARBA"/>
</dbReference>
<evidence type="ECO:0000256" key="1">
    <source>
        <dbReference type="SAM" id="MobiDB-lite"/>
    </source>
</evidence>
<dbReference type="InterPro" id="IPR041588">
    <property type="entry name" value="Integrase_H2C2"/>
</dbReference>
<feature type="compositionally biased region" description="Acidic residues" evidence="1">
    <location>
        <begin position="72"/>
        <end position="82"/>
    </location>
</feature>
<dbReference type="PROSITE" id="PS50994">
    <property type="entry name" value="INTEGRASE"/>
    <property type="match status" value="1"/>
</dbReference>
<dbReference type="InterPro" id="IPR036397">
    <property type="entry name" value="RNaseH_sf"/>
</dbReference>
<dbReference type="Gene3D" id="3.30.420.10">
    <property type="entry name" value="Ribonuclease H-like superfamily/Ribonuclease H"/>
    <property type="match status" value="1"/>
</dbReference>
<dbReference type="Gene3D" id="1.10.340.70">
    <property type="match status" value="1"/>
</dbReference>
<dbReference type="Pfam" id="PF17921">
    <property type="entry name" value="Integrase_H2C2"/>
    <property type="match status" value="1"/>
</dbReference>
<proteinExistence type="predicted"/>
<dbReference type="CDD" id="cd01644">
    <property type="entry name" value="RT_pepA17"/>
    <property type="match status" value="1"/>
</dbReference>
<dbReference type="Gene3D" id="3.10.10.10">
    <property type="entry name" value="HIV Type 1 Reverse Transcriptase, subunit A, domain 1"/>
    <property type="match status" value="1"/>
</dbReference>
<dbReference type="GO" id="GO:0042575">
    <property type="term" value="C:DNA polymerase complex"/>
    <property type="evidence" value="ECO:0007669"/>
    <property type="project" value="UniProtKB-ARBA"/>
</dbReference>
<dbReference type="InterPro" id="IPR040676">
    <property type="entry name" value="DUF5641"/>
</dbReference>
<dbReference type="InterPro" id="IPR001584">
    <property type="entry name" value="Integrase_cat-core"/>
</dbReference>
<dbReference type="SUPFAM" id="SSF56672">
    <property type="entry name" value="DNA/RNA polymerases"/>
    <property type="match status" value="1"/>
</dbReference>
<accession>A0ABD0S2N6</accession>
<name>A0ABD0S2N6_LOXSC</name>
<dbReference type="InterPro" id="IPR043502">
    <property type="entry name" value="DNA/RNA_pol_sf"/>
</dbReference>
<organism evidence="3 4">
    <name type="scientific">Loxostege sticticalis</name>
    <name type="common">Beet webworm moth</name>
    <dbReference type="NCBI Taxonomy" id="481309"/>
    <lineage>
        <taxon>Eukaryota</taxon>
        <taxon>Metazoa</taxon>
        <taxon>Ecdysozoa</taxon>
        <taxon>Arthropoda</taxon>
        <taxon>Hexapoda</taxon>
        <taxon>Insecta</taxon>
        <taxon>Pterygota</taxon>
        <taxon>Neoptera</taxon>
        <taxon>Endopterygota</taxon>
        <taxon>Lepidoptera</taxon>
        <taxon>Glossata</taxon>
        <taxon>Ditrysia</taxon>
        <taxon>Pyraloidea</taxon>
        <taxon>Crambidae</taxon>
        <taxon>Pyraustinae</taxon>
        <taxon>Loxostege</taxon>
    </lineage>
</organism>
<dbReference type="Pfam" id="PF18701">
    <property type="entry name" value="DUF5641"/>
    <property type="match status" value="1"/>
</dbReference>
<evidence type="ECO:0000313" key="4">
    <source>
        <dbReference type="Proteomes" id="UP001549921"/>
    </source>
</evidence>
<dbReference type="SUPFAM" id="SSF53098">
    <property type="entry name" value="Ribonuclease H-like"/>
    <property type="match status" value="1"/>
</dbReference>
<dbReference type="PANTHER" id="PTHR47331">
    <property type="entry name" value="PHD-TYPE DOMAIN-CONTAINING PROTEIN"/>
    <property type="match status" value="1"/>
</dbReference>
<feature type="region of interest" description="Disordered" evidence="1">
    <location>
        <begin position="1"/>
        <end position="44"/>
    </location>
</feature>
<dbReference type="InterPro" id="IPR043128">
    <property type="entry name" value="Rev_trsase/Diguanyl_cyclase"/>
</dbReference>
<dbReference type="Gene3D" id="3.30.70.270">
    <property type="match status" value="1"/>
</dbReference>
<dbReference type="InterPro" id="IPR008042">
    <property type="entry name" value="Retrotrans_Pao"/>
</dbReference>
<dbReference type="PANTHER" id="PTHR47331:SF1">
    <property type="entry name" value="GAG-LIKE PROTEIN"/>
    <property type="match status" value="1"/>
</dbReference>
<dbReference type="Pfam" id="PF03564">
    <property type="entry name" value="DUF1759"/>
    <property type="match status" value="1"/>
</dbReference>
<comment type="caution">
    <text evidence="3">The sequence shown here is derived from an EMBL/GenBank/DDBJ whole genome shotgun (WGS) entry which is preliminary data.</text>
</comment>
<dbReference type="Proteomes" id="UP001549921">
    <property type="component" value="Unassembled WGS sequence"/>
</dbReference>
<evidence type="ECO:0000313" key="3">
    <source>
        <dbReference type="EMBL" id="KAL0808338.1"/>
    </source>
</evidence>
<sequence length="1816" mass="206013">MDAAEEQTSRPIGRQPEAGKAPSQYSGGHRTLTKPSSRKSRKETLLSQARRKLELAAARVAEIEAANRVAELEEQEDTDGEDTVTTNQETERRVNDWLDASQSQLLAITDQPHNRPPATQQNEAVEAREIAEQQAAPTTAHAIPMPHVMNNSTPAPAGVEGTVAVQQPQQINLSELASAIALAARAGQQLVPRYNTELPIFSGSHQEWLSFKAAYMESASAYTETENTARLRRSLRGRAKEVVENLLIYNPKPEEVLKSLESRFGRPDAIALAELERLRALQRPTDAPKDLCIFATKVTNIVTTLRALDKIYYLYNPEVTKATIEKLTPAMRYRWFDFAAENQQEEADLLKLARFLQREADRCGPYAQPEQITGSSGGAQIQRRTTLRTYNTEMSTEQQECPVCKKQGHTTTTCKKFKEADVSTRWDIAKKKYLCFRCLKQRTRNHNCRGKQCAIDDCHRLHHNLLHLKKEKPIVETEERVEIVSSTWTPTKTQAYLKIVPVRVSGPKGQVDTHALLDDGSTVTLLDADIAKQTGVKGPVEPLHIEAIANTEVEAGASRRVTLTLHGDSGSYNIQARTFKNLQLSSQTISDEDLVDCRHLSDIEHKLKYNKVIPKLLIGQDNWHLLLARKVRRGNSRQPVASLTPLGWVLHGAHTRTLGQQVNHIYHLTEIEEKMDEELRHHFALESLLITPKRPTTDPEKRALDLLKEHTKQREDGRYETTLLWKSEEIEMANNFENACNRLLSTEKKIDKDLKLREKYNEQMNALINKGYAEQAPSSSSEKKTWYLPHFPVLNPMKPGKVRVVHDAAAKTKGMSLNDCLLTGPDLLQSLPGVLMRFRQHPIAVTADIAEMFMQVKIREEDRDALRYLWRGENREQQPTEYRMTSLIFGATSSPATAIYVKNINAEKYKLTHPAAYEAIVKNHYVDDYLQSFKNLEEAKKISQKVRDIQKEAHYDLKKWTSNCTELIAMLDENNESQPSKDLDDGTKTERVLGLIWKPGTDELAFNLNLARLPPEVMDDKEPTKRKILKIIMSLFDPLGFASPVTTRAKQILQETWRRGTGWDDKLDEDLIHQWQQWMEHLRALKDIGIPRCHLHYSDATRRELHIFVDASEAAYAAVIYWRLTNPDGEVSLSFVLGKARVAPLKITSIPRLELQAAVMGSRMAAAVMEEHDEKPDQRIFWTDSRTVLTWLKTGARSYKPYVAHRIAAIEENSKVTEWRWIPTKLNVADDATRDVPNHLDTTHRWFSGPDFLKNDSSTWPSDRLEIDMQTGEEKTHHIGEKNPVSIKNAVPDPSRFSKWERLLRTTARVVQFITLCKRKTAAVNYKRTLKNKEKDPAWNARKARQQTRTPRATIEERKNFLPIEPEILKKAEELLIRTIQMDSFAEEIKSMNNGKAIPKDSRLRSLAVENINGVLTLKTRIAAAMDVVIEKRPPILDGNHRITRLFMDFIHRQLHHSGVESTINECRQRFWILRMRPTARAIIKNCLPCRIRRNTPPTPATGNHPPCRLAHHHRPFTFTGVDYFGPLSTTVGRSTQKVYVALFTCLTTRAVHLEMAASLSTDSAVMALRRMAARRGCPTEMWSDNGTNLQGAAKELTQATEEEAKKKGISWRFIPPGAPFMGGAWERLVKSVKTALTTVLHERSPTQEVLMTLLAEAEYTVNSRPLTHVSVSPEDPEALTPNHFLLGGSALSPTFGTFDESDLIGRTHWRASQRLADLFWARWLKEYLPDLQYRREPYGRGPAIKVGDVVLITDGTLPRNVWPRGLVTAVFPGPDGVIRAVDVRTKGGILRRPAKKLVILPTEPADLHQDLDASS</sequence>
<protein>
    <recommendedName>
        <fullName evidence="2">Integrase catalytic domain-containing protein</fullName>
    </recommendedName>
</protein>
<feature type="domain" description="Integrase catalytic" evidence="2">
    <location>
        <begin position="1512"/>
        <end position="1690"/>
    </location>
</feature>